<protein>
    <recommendedName>
        <fullName evidence="2">Enoyl reductase (ER) domain-containing protein</fullName>
    </recommendedName>
</protein>
<comment type="caution">
    <text evidence="3">The sequence shown here is derived from an EMBL/GenBank/DDBJ whole genome shotgun (WGS) entry which is preliminary data.</text>
</comment>
<dbReference type="InterPro" id="IPR011032">
    <property type="entry name" value="GroES-like_sf"/>
</dbReference>
<dbReference type="InterPro" id="IPR017441">
    <property type="entry name" value="Protein_kinase_ATP_BS"/>
</dbReference>
<dbReference type="PROSITE" id="PS00108">
    <property type="entry name" value="PROTEIN_KINASE_ST"/>
    <property type="match status" value="1"/>
</dbReference>
<dbReference type="PROSITE" id="PS00107">
    <property type="entry name" value="PROTEIN_KINASE_ATP"/>
    <property type="match status" value="1"/>
</dbReference>
<reference evidence="3" key="1">
    <citation type="submission" date="2020-11" db="EMBL/GenBank/DDBJ databases">
        <authorList>
            <consortium name="DOE Joint Genome Institute"/>
            <person name="Ahrendt S."/>
            <person name="Riley R."/>
            <person name="Andreopoulos W."/>
            <person name="LaButti K."/>
            <person name="Pangilinan J."/>
            <person name="Ruiz-duenas F.J."/>
            <person name="Barrasa J.M."/>
            <person name="Sanchez-Garcia M."/>
            <person name="Camarero S."/>
            <person name="Miyauchi S."/>
            <person name="Serrano A."/>
            <person name="Linde D."/>
            <person name="Babiker R."/>
            <person name="Drula E."/>
            <person name="Ayuso-Fernandez I."/>
            <person name="Pacheco R."/>
            <person name="Padilla G."/>
            <person name="Ferreira P."/>
            <person name="Barriuso J."/>
            <person name="Kellner H."/>
            <person name="Castanera R."/>
            <person name="Alfaro M."/>
            <person name="Ramirez L."/>
            <person name="Pisabarro A.G."/>
            <person name="Kuo A."/>
            <person name="Tritt A."/>
            <person name="Lipzen A."/>
            <person name="He G."/>
            <person name="Yan M."/>
            <person name="Ng V."/>
            <person name="Cullen D."/>
            <person name="Martin F."/>
            <person name="Rosso M.-N."/>
            <person name="Henrissat B."/>
            <person name="Hibbett D."/>
            <person name="Martinez A.T."/>
            <person name="Grigoriev I.V."/>
        </authorList>
    </citation>
    <scope>NUCLEOTIDE SEQUENCE</scope>
    <source>
        <strain evidence="3">AH 44721</strain>
    </source>
</reference>
<keyword evidence="1" id="KW-0547">Nucleotide-binding</keyword>
<dbReference type="SMART" id="SM00829">
    <property type="entry name" value="PKS_ER"/>
    <property type="match status" value="1"/>
</dbReference>
<dbReference type="InterPro" id="IPR008271">
    <property type="entry name" value="Ser/Thr_kinase_AS"/>
</dbReference>
<feature type="domain" description="Enoyl reductase (ER)" evidence="2">
    <location>
        <begin position="15"/>
        <end position="354"/>
    </location>
</feature>
<dbReference type="PANTHER" id="PTHR45348">
    <property type="entry name" value="HYPOTHETICAL OXIDOREDUCTASE (EUROFUNG)"/>
    <property type="match status" value="1"/>
</dbReference>
<dbReference type="AlphaFoldDB" id="A0A9P5NY80"/>
<dbReference type="InterPro" id="IPR011009">
    <property type="entry name" value="Kinase-like_dom_sf"/>
</dbReference>
<evidence type="ECO:0000313" key="3">
    <source>
        <dbReference type="EMBL" id="KAF8910463.1"/>
    </source>
</evidence>
<dbReference type="OrthoDB" id="3233595at2759"/>
<dbReference type="InterPro" id="IPR020843">
    <property type="entry name" value="ER"/>
</dbReference>
<dbReference type="Pfam" id="PF08240">
    <property type="entry name" value="ADH_N"/>
    <property type="match status" value="1"/>
</dbReference>
<evidence type="ECO:0000256" key="1">
    <source>
        <dbReference type="PROSITE-ProRule" id="PRU10141"/>
    </source>
</evidence>
<dbReference type="Gene3D" id="3.30.200.20">
    <property type="entry name" value="Phosphorylase Kinase, domain 1"/>
    <property type="match status" value="1"/>
</dbReference>
<organism evidence="3 4">
    <name type="scientific">Gymnopilus junonius</name>
    <name type="common">Spectacular rustgill mushroom</name>
    <name type="synonym">Gymnopilus spectabilis subsp. junonius</name>
    <dbReference type="NCBI Taxonomy" id="109634"/>
    <lineage>
        <taxon>Eukaryota</taxon>
        <taxon>Fungi</taxon>
        <taxon>Dikarya</taxon>
        <taxon>Basidiomycota</taxon>
        <taxon>Agaricomycotina</taxon>
        <taxon>Agaricomycetes</taxon>
        <taxon>Agaricomycetidae</taxon>
        <taxon>Agaricales</taxon>
        <taxon>Agaricineae</taxon>
        <taxon>Hymenogastraceae</taxon>
        <taxon>Gymnopilus</taxon>
    </lineage>
</organism>
<keyword evidence="1" id="KW-0067">ATP-binding</keyword>
<dbReference type="Gene3D" id="1.10.510.10">
    <property type="entry name" value="Transferase(Phosphotransferase) domain 1"/>
    <property type="match status" value="2"/>
</dbReference>
<accession>A0A9P5NY80</accession>
<dbReference type="Pfam" id="PF00107">
    <property type="entry name" value="ADH_zinc_N"/>
    <property type="match status" value="1"/>
</dbReference>
<sequence>MPTKQKAVFLNKKFGEFVLGKNDIPIPGPGDVLVKIKSTSLNPVDWKIQKYGMFAEEFPAVLGTDIAGDIEEVGEGVTEFKKGDKVFAQGLLKNDRASFQQYTLVSSSLLARIPPNLSYDQVAALPVALTAAYLGLYNASPHGLGITPPLTEAAQREYAGTPIVVLGGATLIQLAKFSGFSPIITTASLKHTDYLKSLGATNVLDRNLPSSELVSEVNKITGNKPIQFVFDSVSAAATQQAGLDLLAPGGRLVLVLGLAVKAPEDKSVSVVLGIPILPENAIIQTFYHDIISGWLEKGIIKPNNVEVLPDGLKGIIEGLKRLEADQLWLTNPQLASLDNTNGAIDLQELGLQILRISANQLAEEEHYLDVTAWYYLVRINELFASRYQVVGKVGFGTTSTVWLARDLAGCRHVALKIYIRSSSLGNELSQELAAYPLERGPIFHPGRQAMRTLLDSFIISISGPDGEQQCLVFRALDYMRKWQVIHTDIKAANILLGIEDTTVFEKFEQAELDHPTPRKEIGD</sequence>
<keyword evidence="4" id="KW-1185">Reference proteome</keyword>
<dbReference type="InterPro" id="IPR013149">
    <property type="entry name" value="ADH-like_C"/>
</dbReference>
<dbReference type="Gene3D" id="3.40.50.720">
    <property type="entry name" value="NAD(P)-binding Rossmann-like Domain"/>
    <property type="match status" value="1"/>
</dbReference>
<dbReference type="GO" id="GO:0016651">
    <property type="term" value="F:oxidoreductase activity, acting on NAD(P)H"/>
    <property type="evidence" value="ECO:0007669"/>
    <property type="project" value="InterPro"/>
</dbReference>
<evidence type="ECO:0000313" key="4">
    <source>
        <dbReference type="Proteomes" id="UP000724874"/>
    </source>
</evidence>
<dbReference type="InterPro" id="IPR013154">
    <property type="entry name" value="ADH-like_N"/>
</dbReference>
<gene>
    <name evidence="3" type="ORF">CPB84DRAFT_1842479</name>
</gene>
<dbReference type="SUPFAM" id="SSF56112">
    <property type="entry name" value="Protein kinase-like (PK-like)"/>
    <property type="match status" value="1"/>
</dbReference>
<dbReference type="GO" id="GO:0005524">
    <property type="term" value="F:ATP binding"/>
    <property type="evidence" value="ECO:0007669"/>
    <property type="project" value="UniProtKB-UniRule"/>
</dbReference>
<dbReference type="Gene3D" id="3.90.180.10">
    <property type="entry name" value="Medium-chain alcohol dehydrogenases, catalytic domain"/>
    <property type="match status" value="1"/>
</dbReference>
<name>A0A9P5NY80_GYMJU</name>
<evidence type="ECO:0000259" key="2">
    <source>
        <dbReference type="SMART" id="SM00829"/>
    </source>
</evidence>
<dbReference type="SUPFAM" id="SSF50129">
    <property type="entry name" value="GroES-like"/>
    <property type="match status" value="1"/>
</dbReference>
<dbReference type="Proteomes" id="UP000724874">
    <property type="component" value="Unassembled WGS sequence"/>
</dbReference>
<dbReference type="CDD" id="cd08249">
    <property type="entry name" value="enoyl_reductase_like"/>
    <property type="match status" value="1"/>
</dbReference>
<feature type="binding site" evidence="1">
    <location>
        <position position="416"/>
    </location>
    <ligand>
        <name>ATP</name>
        <dbReference type="ChEBI" id="CHEBI:30616"/>
    </ligand>
</feature>
<proteinExistence type="predicted"/>
<dbReference type="GO" id="GO:0004672">
    <property type="term" value="F:protein kinase activity"/>
    <property type="evidence" value="ECO:0007669"/>
    <property type="project" value="InterPro"/>
</dbReference>
<dbReference type="SUPFAM" id="SSF51735">
    <property type="entry name" value="NAD(P)-binding Rossmann-fold domains"/>
    <property type="match status" value="1"/>
</dbReference>
<dbReference type="EMBL" id="JADNYJ010000006">
    <property type="protein sequence ID" value="KAF8910463.1"/>
    <property type="molecule type" value="Genomic_DNA"/>
</dbReference>
<dbReference type="InterPro" id="IPR047122">
    <property type="entry name" value="Trans-enoyl_RdTase-like"/>
</dbReference>
<dbReference type="PANTHER" id="PTHR45348:SF2">
    <property type="entry name" value="ZINC-TYPE ALCOHOL DEHYDROGENASE-LIKE PROTEIN C2E1P3.01"/>
    <property type="match status" value="1"/>
</dbReference>
<dbReference type="InterPro" id="IPR036291">
    <property type="entry name" value="NAD(P)-bd_dom_sf"/>
</dbReference>